<dbReference type="RefSeq" id="WP_201312367.1">
    <property type="nucleotide sequence ID" value="NZ_BLYI01000073.1"/>
</dbReference>
<keyword evidence="2" id="KW-1185">Reference proteome</keyword>
<comment type="caution">
    <text evidence="1">The sequence shown here is derived from an EMBL/GenBank/DDBJ whole genome shotgun (WGS) entry which is preliminary data.</text>
</comment>
<organism evidence="1 2">
    <name type="scientific">Anaerostipes butyraticus</name>
    <dbReference type="NCBI Taxonomy" id="645466"/>
    <lineage>
        <taxon>Bacteria</taxon>
        <taxon>Bacillati</taxon>
        <taxon>Bacillota</taxon>
        <taxon>Clostridia</taxon>
        <taxon>Lachnospirales</taxon>
        <taxon>Lachnospiraceae</taxon>
        <taxon>Anaerostipes</taxon>
    </lineage>
</organism>
<evidence type="ECO:0000313" key="1">
    <source>
        <dbReference type="EMBL" id="GFO86723.1"/>
    </source>
</evidence>
<sequence length="205" mass="24898">MYIYRLSHGYEEENIEESKSSIQPFFRKGWMLRNIKDQRKFLSEVFDQWKISRDFNEFLVLLAQTWIALEDIYIEDVDKYYNTNFFEKKLFFYLLEYGEETLIQNKKFVLLDGYIQATTEYFFWGNPELKIEASEEKGKRLLKRIRKENPGDFIVEWFYSLIFAGPGEYKKFYKKFDVGSRINDVFPLDTEVDHYFRKLADLSRG</sequence>
<evidence type="ECO:0000313" key="2">
    <source>
        <dbReference type="Proteomes" id="UP000613208"/>
    </source>
</evidence>
<dbReference type="EMBL" id="BLYI01000073">
    <property type="protein sequence ID" value="GFO86723.1"/>
    <property type="molecule type" value="Genomic_DNA"/>
</dbReference>
<protein>
    <submittedName>
        <fullName evidence="1">Uncharacterized protein</fullName>
    </submittedName>
</protein>
<dbReference type="AlphaFoldDB" id="A0A916VES3"/>
<proteinExistence type="predicted"/>
<reference evidence="1" key="1">
    <citation type="submission" date="2020-06" db="EMBL/GenBank/DDBJ databases">
        <title>Characterization of fructooligosaccharide metabolism and fructooligosaccharide-degrading enzymes in human commensal butyrate producers.</title>
        <authorList>
            <person name="Tanno H."/>
            <person name="Fujii T."/>
            <person name="Hirano K."/>
            <person name="Maeno S."/>
            <person name="Tonozuka T."/>
            <person name="Sakamoto M."/>
            <person name="Ohkuma M."/>
            <person name="Tochio T."/>
            <person name="Endo A."/>
        </authorList>
    </citation>
    <scope>NUCLEOTIDE SEQUENCE</scope>
    <source>
        <strain evidence="1">JCM 17466</strain>
    </source>
</reference>
<name>A0A916VES3_9FIRM</name>
<dbReference type="Proteomes" id="UP000613208">
    <property type="component" value="Unassembled WGS sequence"/>
</dbReference>
<accession>A0A916VES3</accession>
<gene>
    <name evidence="1" type="ORF">ANBU17_30700</name>
</gene>